<reference evidence="2 3" key="1">
    <citation type="submission" date="2016-10" db="EMBL/GenBank/DDBJ databases">
        <authorList>
            <person name="de Groot N.N."/>
        </authorList>
    </citation>
    <scope>NUCLEOTIDE SEQUENCE [LARGE SCALE GENOMIC DNA]</scope>
    <source>
        <strain evidence="2 3">R-24608</strain>
    </source>
</reference>
<dbReference type="STRING" id="343013.SAMN04489707_100287"/>
<protein>
    <recommendedName>
        <fullName evidence="4">DUF1439 domain-containing protein</fullName>
    </recommendedName>
</protein>
<dbReference type="Gene3D" id="3.15.10.40">
    <property type="entry name" value="Uncharacterised protein PF07273, DUF1439"/>
    <property type="match status" value="1"/>
</dbReference>
<feature type="signal peptide" evidence="1">
    <location>
        <begin position="1"/>
        <end position="16"/>
    </location>
</feature>
<proteinExistence type="predicted"/>
<dbReference type="Proteomes" id="UP000183656">
    <property type="component" value="Unassembled WGS sequence"/>
</dbReference>
<dbReference type="PROSITE" id="PS51257">
    <property type="entry name" value="PROKAR_LIPOPROTEIN"/>
    <property type="match status" value="1"/>
</dbReference>
<sequence>MQRRHLFALCALPVFAACASRMPSYTVTAAQLQAALAARFPRRQPVAGLAELELQAPRLRLLPEENRVGAELALQAFGGLLQRSYPGVLDVDFGLRYEAADRSLRATAVRLNVLRIDGLPPRAAAVLQGLGAALAGQALGEVVLHHLRDKDLALADGLGMQPGPITVTPQGLRIDFVPRAAP</sequence>
<feature type="chain" id="PRO_5010378342" description="DUF1439 domain-containing protein" evidence="1">
    <location>
        <begin position="17"/>
        <end position="182"/>
    </location>
</feature>
<dbReference type="EMBL" id="FPBX01000002">
    <property type="protein sequence ID" value="SFU36010.1"/>
    <property type="molecule type" value="Genomic_DNA"/>
</dbReference>
<name>A0A1I7FIL3_9BURK</name>
<accession>A0A1I7FIL3</accession>
<dbReference type="OrthoDB" id="8895166at2"/>
<evidence type="ECO:0008006" key="4">
    <source>
        <dbReference type="Google" id="ProtNLM"/>
    </source>
</evidence>
<evidence type="ECO:0000256" key="1">
    <source>
        <dbReference type="SAM" id="SignalP"/>
    </source>
</evidence>
<gene>
    <name evidence="2" type="ORF">SAMN04489707_100287</name>
</gene>
<organism evidence="2 3">
    <name type="scientific">Paenacidovorax caeni</name>
    <dbReference type="NCBI Taxonomy" id="343013"/>
    <lineage>
        <taxon>Bacteria</taxon>
        <taxon>Pseudomonadati</taxon>
        <taxon>Pseudomonadota</taxon>
        <taxon>Betaproteobacteria</taxon>
        <taxon>Burkholderiales</taxon>
        <taxon>Comamonadaceae</taxon>
        <taxon>Paenacidovorax</taxon>
    </lineage>
</organism>
<keyword evidence="1" id="KW-0732">Signal</keyword>
<evidence type="ECO:0000313" key="2">
    <source>
        <dbReference type="EMBL" id="SFU36010.1"/>
    </source>
</evidence>
<dbReference type="RefSeq" id="WP_054255193.1">
    <property type="nucleotide sequence ID" value="NZ_CYIG01000005.1"/>
</dbReference>
<keyword evidence="3" id="KW-1185">Reference proteome</keyword>
<evidence type="ECO:0000313" key="3">
    <source>
        <dbReference type="Proteomes" id="UP000183656"/>
    </source>
</evidence>
<dbReference type="AlphaFoldDB" id="A0A1I7FIL3"/>